<keyword evidence="3" id="KW-1185">Reference proteome</keyword>
<feature type="region of interest" description="Disordered" evidence="1">
    <location>
        <begin position="55"/>
        <end position="104"/>
    </location>
</feature>
<dbReference type="AlphaFoldDB" id="A0A3N4I4U6"/>
<reference evidence="2 3" key="1">
    <citation type="journal article" date="2018" name="Nat. Ecol. Evol.">
        <title>Pezizomycetes genomes reveal the molecular basis of ectomycorrhizal truffle lifestyle.</title>
        <authorList>
            <person name="Murat C."/>
            <person name="Payen T."/>
            <person name="Noel B."/>
            <person name="Kuo A."/>
            <person name="Morin E."/>
            <person name="Chen J."/>
            <person name="Kohler A."/>
            <person name="Krizsan K."/>
            <person name="Balestrini R."/>
            <person name="Da Silva C."/>
            <person name="Montanini B."/>
            <person name="Hainaut M."/>
            <person name="Levati E."/>
            <person name="Barry K.W."/>
            <person name="Belfiori B."/>
            <person name="Cichocki N."/>
            <person name="Clum A."/>
            <person name="Dockter R.B."/>
            <person name="Fauchery L."/>
            <person name="Guy J."/>
            <person name="Iotti M."/>
            <person name="Le Tacon F."/>
            <person name="Lindquist E.A."/>
            <person name="Lipzen A."/>
            <person name="Malagnac F."/>
            <person name="Mello A."/>
            <person name="Molinier V."/>
            <person name="Miyauchi S."/>
            <person name="Poulain J."/>
            <person name="Riccioni C."/>
            <person name="Rubini A."/>
            <person name="Sitrit Y."/>
            <person name="Splivallo R."/>
            <person name="Traeger S."/>
            <person name="Wang M."/>
            <person name="Zifcakova L."/>
            <person name="Wipf D."/>
            <person name="Zambonelli A."/>
            <person name="Paolocci F."/>
            <person name="Nowrousian M."/>
            <person name="Ottonello S."/>
            <person name="Baldrian P."/>
            <person name="Spatafora J.W."/>
            <person name="Henrissat B."/>
            <person name="Nagy L.G."/>
            <person name="Aury J.M."/>
            <person name="Wincker P."/>
            <person name="Grigoriev I.V."/>
            <person name="Bonfante P."/>
            <person name="Martin F.M."/>
        </authorList>
    </citation>
    <scope>NUCLEOTIDE SEQUENCE [LARGE SCALE GENOMIC DNA]</scope>
    <source>
        <strain evidence="2 3">RN42</strain>
    </source>
</reference>
<sequence>MPTNNTDQNPKSKTEVSPYWETLAQIHEQNKARPSGNASEITRPAAAYLGDPTSERKAFAKAKPSPLPPLNLTIPPATPRINTEATSGSTDNNKDAVARTPPAPTVRRFAAPLFLTGLTMPPFV</sequence>
<evidence type="ECO:0000313" key="3">
    <source>
        <dbReference type="Proteomes" id="UP000275078"/>
    </source>
</evidence>
<name>A0A3N4I4U6_ASCIM</name>
<organism evidence="2 3">
    <name type="scientific">Ascobolus immersus RN42</name>
    <dbReference type="NCBI Taxonomy" id="1160509"/>
    <lineage>
        <taxon>Eukaryota</taxon>
        <taxon>Fungi</taxon>
        <taxon>Dikarya</taxon>
        <taxon>Ascomycota</taxon>
        <taxon>Pezizomycotina</taxon>
        <taxon>Pezizomycetes</taxon>
        <taxon>Pezizales</taxon>
        <taxon>Ascobolaceae</taxon>
        <taxon>Ascobolus</taxon>
    </lineage>
</organism>
<accession>A0A3N4I4U6</accession>
<evidence type="ECO:0000256" key="1">
    <source>
        <dbReference type="SAM" id="MobiDB-lite"/>
    </source>
</evidence>
<dbReference type="EMBL" id="ML119688">
    <property type="protein sequence ID" value="RPA80487.1"/>
    <property type="molecule type" value="Genomic_DNA"/>
</dbReference>
<feature type="compositionally biased region" description="Polar residues" evidence="1">
    <location>
        <begin position="80"/>
        <end position="91"/>
    </location>
</feature>
<proteinExistence type="predicted"/>
<protein>
    <submittedName>
        <fullName evidence="2">Uncharacterized protein</fullName>
    </submittedName>
</protein>
<evidence type="ECO:0000313" key="2">
    <source>
        <dbReference type="EMBL" id="RPA80487.1"/>
    </source>
</evidence>
<gene>
    <name evidence="2" type="ORF">BJ508DRAFT_377170</name>
</gene>
<dbReference type="Proteomes" id="UP000275078">
    <property type="component" value="Unassembled WGS sequence"/>
</dbReference>